<feature type="transmembrane region" description="Helical" evidence="2">
    <location>
        <begin position="131"/>
        <end position="162"/>
    </location>
</feature>
<keyword evidence="2" id="KW-0812">Transmembrane</keyword>
<name>A0A3B1E0V2_9ZZZZ</name>
<feature type="region of interest" description="Disordered" evidence="1">
    <location>
        <begin position="38"/>
        <end position="70"/>
    </location>
</feature>
<keyword evidence="2" id="KW-1133">Transmembrane helix</keyword>
<feature type="transmembrane region" description="Helical" evidence="2">
    <location>
        <begin position="307"/>
        <end position="328"/>
    </location>
</feature>
<dbReference type="EMBL" id="UOGL01000592">
    <property type="protein sequence ID" value="VAX41840.1"/>
    <property type="molecule type" value="Genomic_DNA"/>
</dbReference>
<feature type="transmembrane region" description="Helical" evidence="2">
    <location>
        <begin position="334"/>
        <end position="352"/>
    </location>
</feature>
<evidence type="ECO:0000256" key="2">
    <source>
        <dbReference type="SAM" id="Phobius"/>
    </source>
</evidence>
<keyword evidence="2" id="KW-0472">Membrane</keyword>
<proteinExistence type="predicted"/>
<reference evidence="3" key="1">
    <citation type="submission" date="2018-06" db="EMBL/GenBank/DDBJ databases">
        <authorList>
            <person name="Zhirakovskaya E."/>
        </authorList>
    </citation>
    <scope>NUCLEOTIDE SEQUENCE</scope>
</reference>
<feature type="transmembrane region" description="Helical" evidence="2">
    <location>
        <begin position="168"/>
        <end position="199"/>
    </location>
</feature>
<organism evidence="3">
    <name type="scientific">hydrothermal vent metagenome</name>
    <dbReference type="NCBI Taxonomy" id="652676"/>
    <lineage>
        <taxon>unclassified sequences</taxon>
        <taxon>metagenomes</taxon>
        <taxon>ecological metagenomes</taxon>
    </lineage>
</organism>
<feature type="transmembrane region" description="Helical" evidence="2">
    <location>
        <begin position="265"/>
        <end position="286"/>
    </location>
</feature>
<protein>
    <submittedName>
        <fullName evidence="3">Uncharacterized protein</fullName>
    </submittedName>
</protein>
<accession>A0A3B1E0V2</accession>
<dbReference type="AlphaFoldDB" id="A0A3B1E0V2"/>
<feature type="transmembrane region" description="Helical" evidence="2">
    <location>
        <begin position="219"/>
        <end position="245"/>
    </location>
</feature>
<feature type="compositionally biased region" description="Basic and acidic residues" evidence="1">
    <location>
        <begin position="40"/>
        <end position="51"/>
    </location>
</feature>
<evidence type="ECO:0000313" key="3">
    <source>
        <dbReference type="EMBL" id="VAX41840.1"/>
    </source>
</evidence>
<sequence length="357" mass="40132">MSIKFRCIQCKKVLETEESRAGKTGKCPHCGAQIKVPVQSEKRKTKEHAPWDDSSEPQPSSPWEEKERKRKPKRKGITCEVCGAFHKRKRRECRSCGEPMEERSRKPGKYDVSIMEVLTDTRDIFNMEMGVIVGAVVLPAFLLAVIYFVGAITITFLMAISWDALGPVGILILLGGGLVFLFLMLTLFCYLFGGTFLILNKTVRGKNTDLGNLLSGGRFFLRFLGSFFLVYTAFGMTVFVAIIFLEMVESFAGQNDELFGLLMSLTIFLIECLFLIVFWPLPYFIVDRDEKGIQPLLSCFSCLKHHWVASIMAIGIVVLALILGTLFLGLGLLITVPFCFLMFAVMFCHLTGRRIAI</sequence>
<gene>
    <name evidence="3" type="ORF">MNBD_PLANCTO02-2390</name>
</gene>
<evidence type="ECO:0000256" key="1">
    <source>
        <dbReference type="SAM" id="MobiDB-lite"/>
    </source>
</evidence>